<sequence>MERYEGTFAPGLGSTLPLDSAWLRLVCVGRAVRATIPGYSYGETLRLVFPRKAERWAKAEADSPCGLRPPPPGAAPCELSAKYGPGTRTAPGPRVPSDGLLWDDARQDPWLAPSWLGPDCAASSLSAAVSAGAGAGAGAGGACIRRATAVASGLTPPVHIVTPELFFCSLRGSILDGLTVIRVLVGQYRVLAEYTRPQRGNFAYLSQEGSAHTSGLSLGGR</sequence>
<accession>A0A0F9ZYU3</accession>
<evidence type="ECO:0000313" key="1">
    <source>
        <dbReference type="EMBL" id="KKP05167.1"/>
    </source>
</evidence>
<dbReference type="EMBL" id="JOKZ01000057">
    <property type="protein sequence ID" value="KKP05167.1"/>
    <property type="molecule type" value="Genomic_DNA"/>
</dbReference>
<organism evidence="1 2">
    <name type="scientific">Trichoderma harzianum</name>
    <name type="common">Hypocrea lixii</name>
    <dbReference type="NCBI Taxonomy" id="5544"/>
    <lineage>
        <taxon>Eukaryota</taxon>
        <taxon>Fungi</taxon>
        <taxon>Dikarya</taxon>
        <taxon>Ascomycota</taxon>
        <taxon>Pezizomycotina</taxon>
        <taxon>Sordariomycetes</taxon>
        <taxon>Hypocreomycetidae</taxon>
        <taxon>Hypocreales</taxon>
        <taxon>Hypocreaceae</taxon>
        <taxon>Trichoderma</taxon>
    </lineage>
</organism>
<dbReference type="AlphaFoldDB" id="A0A0F9ZYU3"/>
<name>A0A0F9ZYU3_TRIHA</name>
<protein>
    <submittedName>
        <fullName evidence="1">Uncharacterized protein</fullName>
    </submittedName>
</protein>
<gene>
    <name evidence="1" type="ORF">THAR02_02762</name>
</gene>
<dbReference type="Proteomes" id="UP000034112">
    <property type="component" value="Unassembled WGS sequence"/>
</dbReference>
<reference evidence="2" key="1">
    <citation type="journal article" date="2015" name="Genome Announc.">
        <title>Draft whole-genome sequence of the biocontrol agent Trichoderma harzianum T6776.</title>
        <authorList>
            <person name="Baroncelli R."/>
            <person name="Piaggeschi G."/>
            <person name="Fiorini L."/>
            <person name="Bertolini E."/>
            <person name="Zapparata A."/>
            <person name="Pe M.E."/>
            <person name="Sarrocco S."/>
            <person name="Vannacci G."/>
        </authorList>
    </citation>
    <scope>NUCLEOTIDE SEQUENCE [LARGE SCALE GENOMIC DNA]</scope>
    <source>
        <strain evidence="2">T6776</strain>
    </source>
</reference>
<proteinExistence type="predicted"/>
<comment type="caution">
    <text evidence="1">The sequence shown here is derived from an EMBL/GenBank/DDBJ whole genome shotgun (WGS) entry which is preliminary data.</text>
</comment>
<evidence type="ECO:0000313" key="2">
    <source>
        <dbReference type="Proteomes" id="UP000034112"/>
    </source>
</evidence>